<dbReference type="InterPro" id="IPR050301">
    <property type="entry name" value="NTE"/>
</dbReference>
<dbReference type="InterPro" id="IPR000595">
    <property type="entry name" value="cNMP-bd_dom"/>
</dbReference>
<feature type="transmembrane region" description="Helical" evidence="2">
    <location>
        <begin position="35"/>
        <end position="57"/>
    </location>
</feature>
<dbReference type="Pfam" id="PF00027">
    <property type="entry name" value="cNMP_binding"/>
    <property type="match status" value="3"/>
</dbReference>
<evidence type="ECO:0000259" key="3">
    <source>
        <dbReference type="PROSITE" id="PS50042"/>
    </source>
</evidence>
<dbReference type="AlphaFoldDB" id="A0A6P3H9T8"/>
<dbReference type="Proteomes" id="UP000515208">
    <property type="component" value="Unplaced"/>
</dbReference>
<keyword evidence="4" id="KW-1185">Reference proteome</keyword>
<feature type="domain" description="Cyclic nucleotide-binding" evidence="3">
    <location>
        <begin position="500"/>
        <end position="584"/>
    </location>
</feature>
<organism evidence="4 5">
    <name type="scientific">Bison bison bison</name>
    <name type="common">North American plains bison</name>
    <dbReference type="NCBI Taxonomy" id="43346"/>
    <lineage>
        <taxon>Eukaryota</taxon>
        <taxon>Metazoa</taxon>
        <taxon>Chordata</taxon>
        <taxon>Craniata</taxon>
        <taxon>Vertebrata</taxon>
        <taxon>Euteleostomi</taxon>
        <taxon>Mammalia</taxon>
        <taxon>Eutheria</taxon>
        <taxon>Laurasiatheria</taxon>
        <taxon>Artiodactyla</taxon>
        <taxon>Ruminantia</taxon>
        <taxon>Pecora</taxon>
        <taxon>Bovidae</taxon>
        <taxon>Bovinae</taxon>
        <taxon>Bison</taxon>
    </lineage>
</organism>
<dbReference type="InterPro" id="IPR014710">
    <property type="entry name" value="RmlC-like_jellyroll"/>
</dbReference>
<dbReference type="InterPro" id="IPR018490">
    <property type="entry name" value="cNMP-bd_dom_sf"/>
</dbReference>
<gene>
    <name evidence="5" type="primary">PNPLA7</name>
</gene>
<dbReference type="GO" id="GO:0004622">
    <property type="term" value="F:phosphatidylcholine lysophospholipase activity"/>
    <property type="evidence" value="ECO:0007669"/>
    <property type="project" value="TreeGrafter"/>
</dbReference>
<dbReference type="PROSITE" id="PS50042">
    <property type="entry name" value="CNMP_BINDING_3"/>
    <property type="match status" value="3"/>
</dbReference>
<keyword evidence="2" id="KW-0812">Transmembrane</keyword>
<dbReference type="InterPro" id="IPR056556">
    <property type="entry name" value="NTE1_P-loop_dom"/>
</dbReference>
<keyword evidence="2" id="KW-0472">Membrane</keyword>
<dbReference type="CDD" id="cd12087">
    <property type="entry name" value="TM_EGFR-like"/>
    <property type="match status" value="1"/>
</dbReference>
<dbReference type="PANTHER" id="PTHR14226">
    <property type="entry name" value="NEUROPATHY TARGET ESTERASE/SWISS CHEESE D.MELANOGASTER"/>
    <property type="match status" value="1"/>
</dbReference>
<evidence type="ECO:0000313" key="5">
    <source>
        <dbReference type="RefSeq" id="XP_010835859.1"/>
    </source>
</evidence>
<keyword evidence="2" id="KW-1133">Transmembrane helix</keyword>
<dbReference type="OrthoDB" id="421051at2759"/>
<dbReference type="KEGG" id="bbis:104986864"/>
<dbReference type="SUPFAM" id="SSF51206">
    <property type="entry name" value="cAMP-binding domain-like"/>
    <property type="match status" value="3"/>
</dbReference>
<feature type="domain" description="Cyclic nucleotide-binding" evidence="3">
    <location>
        <begin position="169"/>
        <end position="296"/>
    </location>
</feature>
<dbReference type="Pfam" id="PF24179">
    <property type="entry name" value="NTE_Ploop"/>
    <property type="match status" value="1"/>
</dbReference>
<protein>
    <submittedName>
        <fullName evidence="5">Patatin-like phospholipase domain-containing protein 7</fullName>
    </submittedName>
</protein>
<dbReference type="CTD" id="375775"/>
<dbReference type="SMART" id="SM00100">
    <property type="entry name" value="cNMP"/>
    <property type="match status" value="3"/>
</dbReference>
<dbReference type="FunFam" id="2.60.120.10:FF:000022">
    <property type="entry name" value="Patatin like phospholipase domain containing 7"/>
    <property type="match status" value="1"/>
</dbReference>
<sequence length="934" mass="102666">MEQEEDAGPEVGFYLATLWSWGLELMEQHSQSTMLLGIVIGVLLALALIGTTIFFVYRRVSQFRQVQPSPQYRFRKRDKVMFYGRKIMRKVTTLPHTLVGNTAAPRQRVRKRTKVLSLAKRILRFKKEYPTLQPKEPPPSLLEADLTEFDVKNSHLPSEVLYMLKNVRVLGHFEKPLFLELCKHMVFVQLLEGEYIFRPGELDNSIYVVQDGRLEVRVQDSDGTEVTVKEVLAGDSVHSLLSILDVITGHAAPYKTVSARAAVPSTILRLPATAFQGVFERYPETLVRVVQIIMVRLQRVTFLALHNYLGLTTELFNPESQAIPLVSVASVAAGKAKKPTSCNPEERPPRPQEPCGPDRGGSRATVCGPLPKRSHSVLLPSVHEEVAAELSQAQAGIQASSAPAGATAGAASDLRVVCDRARVLPHTEEHPGGAVASKPKKSVVVAETPSAVLPNSDGTLDESVTSKKTDSILRAATQDLLTLMKLDDPLLLDGRVALLHVPGGTVVLRQGDQDTSILFVVSGLLHVYQRKIDSEEDTFLFMARPGEMVGQLAVLTGEPLIFTIRANRDCSFLSISKAHFYDIMRRQPAVVLSVAHTVVRRVSSFVRQIDFALDWMEVEAGRAIYRQGDKSDCTYIVLSGRLRAVIQKDDGKKRLAGEYGRCWVSPVSSCSGGALGPCSQACLRALGSACGHSTSSRPQVETLTHQARATTVHAIRDSELAKLPEGALNSIKRQYPQVVTRLIRLLGEKILGSLQQGAAAGPALLLTSDSIKQRLGSAALDSIHEYRLSSWLGQQEDIHRIVLYQADSTLTPWTQCCIRQADCILIVGLGEQEPTVGEVSWLRKRGSGRGFGRGGRGPAPARTAEWLNMRGWCSGHLHLCCPRRVFSRRSLPKLVELYERVCQRPPDRHSDFSRLARVLTGNAIALVLGGGGAR</sequence>
<evidence type="ECO:0000256" key="2">
    <source>
        <dbReference type="SAM" id="Phobius"/>
    </source>
</evidence>
<dbReference type="GeneID" id="104986864"/>
<dbReference type="Gene3D" id="2.60.120.10">
    <property type="entry name" value="Jelly Rolls"/>
    <property type="match status" value="3"/>
</dbReference>
<dbReference type="FunFam" id="2.60.120.10:FF:000012">
    <property type="entry name" value="neuropathy target esterase isoform X2"/>
    <property type="match status" value="1"/>
</dbReference>
<name>A0A6P3H9T8_BISBB</name>
<evidence type="ECO:0000256" key="1">
    <source>
        <dbReference type="SAM" id="MobiDB-lite"/>
    </source>
</evidence>
<feature type="domain" description="Cyclic nucleotide-binding" evidence="3">
    <location>
        <begin position="612"/>
        <end position="661"/>
    </location>
</feature>
<feature type="region of interest" description="Disordered" evidence="1">
    <location>
        <begin position="336"/>
        <end position="369"/>
    </location>
</feature>
<dbReference type="GO" id="GO:0005783">
    <property type="term" value="C:endoplasmic reticulum"/>
    <property type="evidence" value="ECO:0007669"/>
    <property type="project" value="TreeGrafter"/>
</dbReference>
<dbReference type="PANTHER" id="PTHR14226:SF23">
    <property type="entry name" value="PATATIN-LIKE PHOSPHOLIPASE DOMAIN-CONTAINING PROTEIN 7"/>
    <property type="match status" value="1"/>
</dbReference>
<accession>A0A6P3H9T8</accession>
<dbReference type="CDD" id="cd00038">
    <property type="entry name" value="CAP_ED"/>
    <property type="match status" value="3"/>
</dbReference>
<dbReference type="RefSeq" id="XP_010835859.1">
    <property type="nucleotide sequence ID" value="XM_010837557.1"/>
</dbReference>
<reference evidence="5" key="1">
    <citation type="submission" date="2025-08" db="UniProtKB">
        <authorList>
            <consortium name="RefSeq"/>
        </authorList>
    </citation>
    <scope>IDENTIFICATION</scope>
    <source>
        <tissue evidence="5">Blood</tissue>
    </source>
</reference>
<evidence type="ECO:0000313" key="4">
    <source>
        <dbReference type="Proteomes" id="UP000515208"/>
    </source>
</evidence>
<proteinExistence type="predicted"/>